<sequence>MIQTIAPPAVHVRSIGVAKSFGAVHALRRADLVVDAGRISALVGENGAGKSTLMQLISGDLEADTGTLEVNTRVGLVRQQLSTIGELTLLENIVFGAERAAGGSRVASLFGDVSWRAHRRRVGELMERTGLVVPLNTRAADTPVGVRQRADILSALYRGARCLLLDEPTTYLTPYEVDGLFDVMRALVDGGMSVVFISHRLREVAQHCDEVSVLRRGETVHHVAQAPFDLAEIGRAMSAGTAEHGAVVQRPRPEITVGDIRLEAANSQLRVHAHEVVGIAGVSGNGQNELLDIIAGIDNAAVNVRTVLDGHDVSRMSARRRREAGLRFVPESVKESGSARDSTITDNVITANPPTAFRGPFGFLRRGEADNFARELISEAEVVTSGPHQLAGELSGGNLQRVAVARELSGSVGVLLAHEPTRGVDFGGVALIHRQLLDFVEAGGAVLLLSSDIDELLALSDRVHVIDRGQLSRSYLRDELSVGRLGELLGGLDTRDEVTS</sequence>
<keyword evidence="5" id="KW-1185">Reference proteome</keyword>
<dbReference type="Pfam" id="PF00005">
    <property type="entry name" value="ABC_tran"/>
    <property type="match status" value="2"/>
</dbReference>
<evidence type="ECO:0000313" key="4">
    <source>
        <dbReference type="EMBL" id="MDV6270813.1"/>
    </source>
</evidence>
<dbReference type="CDD" id="cd03216">
    <property type="entry name" value="ABC_Carb_Monos_I"/>
    <property type="match status" value="1"/>
</dbReference>
<evidence type="ECO:0000259" key="3">
    <source>
        <dbReference type="PROSITE" id="PS50893"/>
    </source>
</evidence>
<organism evidence="4 5">
    <name type="scientific">Rhodococcus globerulus</name>
    <dbReference type="NCBI Taxonomy" id="33008"/>
    <lineage>
        <taxon>Bacteria</taxon>
        <taxon>Bacillati</taxon>
        <taxon>Actinomycetota</taxon>
        <taxon>Actinomycetes</taxon>
        <taxon>Mycobacteriales</taxon>
        <taxon>Nocardiaceae</taxon>
        <taxon>Rhodococcus</taxon>
    </lineage>
</organism>
<dbReference type="InterPro" id="IPR017871">
    <property type="entry name" value="ABC_transporter-like_CS"/>
</dbReference>
<dbReference type="InterPro" id="IPR003593">
    <property type="entry name" value="AAA+_ATPase"/>
</dbReference>
<dbReference type="PROSITE" id="PS00211">
    <property type="entry name" value="ABC_TRANSPORTER_1"/>
    <property type="match status" value="1"/>
</dbReference>
<dbReference type="InterPro" id="IPR003439">
    <property type="entry name" value="ABC_transporter-like_ATP-bd"/>
</dbReference>
<comment type="caution">
    <text evidence="4">The sequence shown here is derived from an EMBL/GenBank/DDBJ whole genome shotgun (WGS) entry which is preliminary data.</text>
</comment>
<dbReference type="PANTHER" id="PTHR43790:SF4">
    <property type="entry name" value="GUANOSINE IMPORT ATP-BINDING PROTEIN NUPO"/>
    <property type="match status" value="1"/>
</dbReference>
<proteinExistence type="predicted"/>
<gene>
    <name evidence="4" type="ORF">R3Q16_29715</name>
</gene>
<dbReference type="InterPro" id="IPR027417">
    <property type="entry name" value="P-loop_NTPase"/>
</dbReference>
<dbReference type="GO" id="GO:0005524">
    <property type="term" value="F:ATP binding"/>
    <property type="evidence" value="ECO:0007669"/>
    <property type="project" value="UniProtKB-KW"/>
</dbReference>
<accession>A0ABU4C360</accession>
<keyword evidence="1" id="KW-0547">Nucleotide-binding</keyword>
<dbReference type="RefSeq" id="WP_317545239.1">
    <property type="nucleotide sequence ID" value="NZ_JAWLKB010000024.1"/>
</dbReference>
<dbReference type="PANTHER" id="PTHR43790">
    <property type="entry name" value="CARBOHYDRATE TRANSPORT ATP-BINDING PROTEIN MG119-RELATED"/>
    <property type="match status" value="1"/>
</dbReference>
<evidence type="ECO:0000313" key="5">
    <source>
        <dbReference type="Proteomes" id="UP001185927"/>
    </source>
</evidence>
<feature type="domain" description="ABC transporter" evidence="3">
    <location>
        <begin position="12"/>
        <end position="241"/>
    </location>
</feature>
<dbReference type="SUPFAM" id="SSF52540">
    <property type="entry name" value="P-loop containing nucleoside triphosphate hydrolases"/>
    <property type="match status" value="2"/>
</dbReference>
<dbReference type="InterPro" id="IPR050107">
    <property type="entry name" value="ABC_carbohydrate_import_ATPase"/>
</dbReference>
<keyword evidence="2 4" id="KW-0067">ATP-binding</keyword>
<protein>
    <submittedName>
        <fullName evidence="4">ATP-binding cassette domain-containing protein</fullName>
    </submittedName>
</protein>
<dbReference type="EMBL" id="JAWLKB010000024">
    <property type="protein sequence ID" value="MDV6270813.1"/>
    <property type="molecule type" value="Genomic_DNA"/>
</dbReference>
<dbReference type="Gene3D" id="3.40.50.300">
    <property type="entry name" value="P-loop containing nucleotide triphosphate hydrolases"/>
    <property type="match status" value="2"/>
</dbReference>
<name>A0ABU4C360_RHOGO</name>
<dbReference type="SMART" id="SM00382">
    <property type="entry name" value="AAA"/>
    <property type="match status" value="2"/>
</dbReference>
<dbReference type="PROSITE" id="PS50893">
    <property type="entry name" value="ABC_TRANSPORTER_2"/>
    <property type="match status" value="2"/>
</dbReference>
<evidence type="ECO:0000256" key="1">
    <source>
        <dbReference type="ARBA" id="ARBA00022741"/>
    </source>
</evidence>
<evidence type="ECO:0000256" key="2">
    <source>
        <dbReference type="ARBA" id="ARBA00022840"/>
    </source>
</evidence>
<dbReference type="Proteomes" id="UP001185927">
    <property type="component" value="Unassembled WGS sequence"/>
</dbReference>
<reference evidence="4 5" key="1">
    <citation type="submission" date="2023-10" db="EMBL/GenBank/DDBJ databases">
        <title>Development of a sustainable strategy for remediation of hydrocarbon-contaminated territories based on the waste exchange concept.</title>
        <authorList>
            <person name="Krivoruchko A."/>
        </authorList>
    </citation>
    <scope>NUCLEOTIDE SEQUENCE [LARGE SCALE GENOMIC DNA]</scope>
    <source>
        <strain evidence="4 5">IEGM 1203</strain>
    </source>
</reference>
<feature type="domain" description="ABC transporter" evidence="3">
    <location>
        <begin position="248"/>
        <end position="493"/>
    </location>
</feature>